<dbReference type="PROSITE" id="PS52035">
    <property type="entry name" value="PEPTIDASE_M14"/>
    <property type="match status" value="1"/>
</dbReference>
<dbReference type="EMBL" id="REGN01013560">
    <property type="protein sequence ID" value="RMZ93772.1"/>
    <property type="molecule type" value="Genomic_DNA"/>
</dbReference>
<dbReference type="OrthoDB" id="10253041at2759"/>
<reference evidence="6 7" key="1">
    <citation type="journal article" date="2018" name="Sci. Rep.">
        <title>Genomic signatures of local adaptation to the degree of environmental predictability in rotifers.</title>
        <authorList>
            <person name="Franch-Gras L."/>
            <person name="Hahn C."/>
            <person name="Garcia-Roger E.M."/>
            <person name="Carmona M.J."/>
            <person name="Serra M."/>
            <person name="Gomez A."/>
        </authorList>
    </citation>
    <scope>NUCLEOTIDE SEQUENCE [LARGE SCALE GENOMIC DNA]</scope>
    <source>
        <strain evidence="6">HYR1</strain>
    </source>
</reference>
<feature type="active site" description="Proton donor/acceptor" evidence="3">
    <location>
        <position position="118"/>
    </location>
</feature>
<evidence type="ECO:0000256" key="3">
    <source>
        <dbReference type="PROSITE-ProRule" id="PRU01379"/>
    </source>
</evidence>
<protein>
    <submittedName>
        <fullName evidence="6">Cytosolic carboxypeptidase 6</fullName>
    </submittedName>
</protein>
<dbReference type="GO" id="GO:0004181">
    <property type="term" value="F:metallocarboxypeptidase activity"/>
    <property type="evidence" value="ECO:0007669"/>
    <property type="project" value="InterPro"/>
</dbReference>
<comment type="caution">
    <text evidence="6">The sequence shown here is derived from an EMBL/GenBank/DDBJ whole genome shotgun (WGS) entry which is preliminary data.</text>
</comment>
<evidence type="ECO:0000256" key="1">
    <source>
        <dbReference type="ARBA" id="ARBA00001947"/>
    </source>
</evidence>
<keyword evidence="7" id="KW-1185">Reference proteome</keyword>
<comment type="cofactor">
    <cofactor evidence="1">
        <name>Zn(2+)</name>
        <dbReference type="ChEBI" id="CHEBI:29105"/>
    </cofactor>
</comment>
<feature type="domain" description="Peptidase M14" evidence="5">
    <location>
        <begin position="1"/>
        <end position="155"/>
    </location>
</feature>
<accession>A0A3M7P3X9</accession>
<evidence type="ECO:0000256" key="2">
    <source>
        <dbReference type="ARBA" id="ARBA00005988"/>
    </source>
</evidence>
<evidence type="ECO:0000313" key="7">
    <source>
        <dbReference type="Proteomes" id="UP000276133"/>
    </source>
</evidence>
<dbReference type="SUPFAM" id="SSF53187">
    <property type="entry name" value="Zn-dependent exopeptidases"/>
    <property type="match status" value="1"/>
</dbReference>
<organism evidence="6 7">
    <name type="scientific">Brachionus plicatilis</name>
    <name type="common">Marine rotifer</name>
    <name type="synonym">Brachionus muelleri</name>
    <dbReference type="NCBI Taxonomy" id="10195"/>
    <lineage>
        <taxon>Eukaryota</taxon>
        <taxon>Metazoa</taxon>
        <taxon>Spiralia</taxon>
        <taxon>Gnathifera</taxon>
        <taxon>Rotifera</taxon>
        <taxon>Eurotatoria</taxon>
        <taxon>Monogononta</taxon>
        <taxon>Pseudotrocha</taxon>
        <taxon>Ploima</taxon>
        <taxon>Brachionidae</taxon>
        <taxon>Brachionus</taxon>
    </lineage>
</organism>
<sequence>MGFDLNRVWQDPSPWAHPELFATKSQVLNLDKDPTFDLDFYIDIHAHSTMMNGFMYGNIYEDSNRYERQAIFPKLLCSNADDFSMSNTSFNRDAVKAGTGRRTLGGSLDEKCHCYTLEVSFFSYQPSGFNHPIPYTEEEYMKLGRNLARTFLDYYKLQNYIVFNPSAAIMPKLNNSAGFTSYRSSSILTNTSANGALLGGNNLNGKGKRSSSNNGQQLKPICSSSMSINNGHSSSSMSNGSQSNNMPNSANESKPKFFVDNGLE</sequence>
<evidence type="ECO:0000313" key="6">
    <source>
        <dbReference type="EMBL" id="RMZ93772.1"/>
    </source>
</evidence>
<dbReference type="GO" id="GO:0008270">
    <property type="term" value="F:zinc ion binding"/>
    <property type="evidence" value="ECO:0007669"/>
    <property type="project" value="InterPro"/>
</dbReference>
<feature type="region of interest" description="Disordered" evidence="4">
    <location>
        <begin position="199"/>
        <end position="264"/>
    </location>
</feature>
<comment type="similarity">
    <text evidence="2 3">Belongs to the peptidase M14 family.</text>
</comment>
<evidence type="ECO:0000256" key="4">
    <source>
        <dbReference type="SAM" id="MobiDB-lite"/>
    </source>
</evidence>
<feature type="compositionally biased region" description="Low complexity" evidence="4">
    <location>
        <begin position="199"/>
        <end position="215"/>
    </location>
</feature>
<dbReference type="STRING" id="10195.A0A3M7P3X9"/>
<feature type="compositionally biased region" description="Low complexity" evidence="4">
    <location>
        <begin position="223"/>
        <end position="249"/>
    </location>
</feature>
<dbReference type="PANTHER" id="PTHR12756:SF9">
    <property type="entry name" value="CYTOSOLIC CARBOXYPEPTIDASE 6"/>
    <property type="match status" value="1"/>
</dbReference>
<dbReference type="Proteomes" id="UP000276133">
    <property type="component" value="Unassembled WGS sequence"/>
</dbReference>
<gene>
    <name evidence="6" type="ORF">BpHYR1_044459</name>
</gene>
<keyword evidence="6" id="KW-0121">Carboxypeptidase</keyword>
<name>A0A3M7P3X9_BRAPC</name>
<dbReference type="InterPro" id="IPR050821">
    <property type="entry name" value="Cytosolic_carboxypeptidase"/>
</dbReference>
<dbReference type="PANTHER" id="PTHR12756">
    <property type="entry name" value="CYTOSOLIC CARBOXYPEPTIDASE"/>
    <property type="match status" value="1"/>
</dbReference>
<keyword evidence="6" id="KW-0645">Protease</keyword>
<evidence type="ECO:0000259" key="5">
    <source>
        <dbReference type="PROSITE" id="PS52035"/>
    </source>
</evidence>
<dbReference type="InterPro" id="IPR000834">
    <property type="entry name" value="Peptidase_M14"/>
</dbReference>
<dbReference type="AlphaFoldDB" id="A0A3M7P3X9"/>
<dbReference type="Gene3D" id="3.40.630.10">
    <property type="entry name" value="Zn peptidases"/>
    <property type="match status" value="1"/>
</dbReference>
<keyword evidence="6" id="KW-0378">Hydrolase</keyword>
<proteinExistence type="inferred from homology"/>
<dbReference type="GO" id="GO:0006508">
    <property type="term" value="P:proteolysis"/>
    <property type="evidence" value="ECO:0007669"/>
    <property type="project" value="InterPro"/>
</dbReference>